<evidence type="ECO:0000256" key="6">
    <source>
        <dbReference type="ARBA" id="ARBA00022801"/>
    </source>
</evidence>
<dbReference type="GO" id="GO:0006508">
    <property type="term" value="P:proteolysis"/>
    <property type="evidence" value="ECO:0007669"/>
    <property type="project" value="UniProtKB-KW"/>
</dbReference>
<evidence type="ECO:0000256" key="7">
    <source>
        <dbReference type="ARBA" id="ARBA00022807"/>
    </source>
</evidence>
<evidence type="ECO:0000256" key="9">
    <source>
        <dbReference type="ARBA" id="ARBA00022884"/>
    </source>
</evidence>
<dbReference type="GO" id="GO:0003723">
    <property type="term" value="F:RNA binding"/>
    <property type="evidence" value="ECO:0007669"/>
    <property type="project" value="UniProtKB-KW"/>
</dbReference>
<keyword evidence="3" id="KW-0645">Protease</keyword>
<accession>X2C8U8</accession>
<feature type="non-terminal residue" evidence="11">
    <location>
        <position position="1"/>
    </location>
</feature>
<keyword evidence="7" id="KW-0788">Thiol protease</keyword>
<keyword evidence="6" id="KW-0378">Hydrolase</keyword>
<evidence type="ECO:0000256" key="2">
    <source>
        <dbReference type="ARBA" id="ARBA00022581"/>
    </source>
</evidence>
<evidence type="ECO:0000256" key="1">
    <source>
        <dbReference type="ARBA" id="ARBA00008087"/>
    </source>
</evidence>
<dbReference type="GO" id="GO:0008270">
    <property type="term" value="F:zinc ion binding"/>
    <property type="evidence" value="ECO:0007669"/>
    <property type="project" value="UniProtKB-KW"/>
</dbReference>
<reference evidence="11" key="1">
    <citation type="journal article" date="2014" name="PLoS ONE">
        <title>Novel coronavirus and astrovirus in Delaware Bay shorebirds.</title>
        <authorList>
            <person name="Honkavuori K.S."/>
            <person name="Briese T."/>
            <person name="Krauss S."/>
            <person name="Sanchez M.D."/>
            <person name="Jain K."/>
            <person name="Hutchison S.K."/>
            <person name="Webster R.G."/>
            <person name="Lipkin W.I."/>
        </authorList>
    </citation>
    <scope>NUCLEOTIDE SEQUENCE</scope>
    <source>
        <strain evidence="11">85</strain>
    </source>
</reference>
<comment type="similarity">
    <text evidence="1">Belongs to the coronaviruses polyprotein 1ab family.</text>
</comment>
<dbReference type="Gene3D" id="1.10.8.1190">
    <property type="match status" value="1"/>
</dbReference>
<proteinExistence type="inferred from homology"/>
<keyword evidence="5" id="KW-0863">Zinc-finger</keyword>
<organism evidence="11">
    <name type="scientific">shorebird coronavirus</name>
    <dbReference type="NCBI Taxonomy" id="1344565"/>
    <lineage>
        <taxon>Viruses</taxon>
        <taxon>Riboviria</taxon>
        <taxon>Orthornavirae</taxon>
        <taxon>Pisuviricota</taxon>
        <taxon>Pisoniviricetes</taxon>
        <taxon>Nidovirales</taxon>
        <taxon>Cornidovirineae</taxon>
        <taxon>Coronaviridae</taxon>
        <taxon>Coronavirinae</taxon>
    </lineage>
</organism>
<evidence type="ECO:0000256" key="8">
    <source>
        <dbReference type="ARBA" id="ARBA00022833"/>
    </source>
</evidence>
<dbReference type="InterPro" id="IPR043178">
    <property type="entry name" value="PLpro_thumb_sf_CoV"/>
</dbReference>
<keyword evidence="2" id="KW-0945">Host-virus interaction</keyword>
<evidence type="ECO:0000256" key="5">
    <source>
        <dbReference type="ARBA" id="ARBA00022771"/>
    </source>
</evidence>
<evidence type="ECO:0000313" key="11">
    <source>
        <dbReference type="EMBL" id="AGN94757.1"/>
    </source>
</evidence>
<keyword evidence="4" id="KW-0479">Metal-binding</keyword>
<keyword evidence="8" id="KW-0862">Zinc</keyword>
<evidence type="ECO:0000259" key="10">
    <source>
        <dbReference type="Pfam" id="PF08715"/>
    </source>
</evidence>
<sequence>QVWDTMNRVVVQTTKDFEQVTTQLLTKQGVLDANLFDGSDYVLEPEPTKVYLSVDQDVQNQAKMLDLTVAQYYKYLKNIQCSWKTKKTRGIIHLVQQSNNCFVSAALNLYQKTHYVPREAINSLYQEYLNGNPSRLVAWLYASINQSIG</sequence>
<evidence type="ECO:0000256" key="3">
    <source>
        <dbReference type="ARBA" id="ARBA00022670"/>
    </source>
</evidence>
<name>X2C8U8_9NIDO</name>
<protein>
    <submittedName>
        <fullName evidence="11">Orf1ab</fullName>
    </submittedName>
</protein>
<dbReference type="Pfam" id="PF08715">
    <property type="entry name" value="CoV_peptidase"/>
    <property type="match status" value="1"/>
</dbReference>
<feature type="domain" description="Peptidase C16" evidence="10">
    <location>
        <begin position="9"/>
        <end position="149"/>
    </location>
</feature>
<dbReference type="GO" id="GO:0008234">
    <property type="term" value="F:cysteine-type peptidase activity"/>
    <property type="evidence" value="ECO:0007669"/>
    <property type="project" value="UniProtKB-KW"/>
</dbReference>
<dbReference type="InterPro" id="IPR013016">
    <property type="entry name" value="Peptidase_C16_CoV"/>
</dbReference>
<keyword evidence="9" id="KW-0694">RNA-binding</keyword>
<dbReference type="EMBL" id="JX548303">
    <property type="protein sequence ID" value="AGN94757.1"/>
    <property type="molecule type" value="Viral_cRNA"/>
</dbReference>
<evidence type="ECO:0000256" key="4">
    <source>
        <dbReference type="ARBA" id="ARBA00022723"/>
    </source>
</evidence>
<feature type="non-terminal residue" evidence="11">
    <location>
        <position position="149"/>
    </location>
</feature>